<proteinExistence type="predicted"/>
<dbReference type="Proteomes" id="UP001056436">
    <property type="component" value="Unassembled WGS sequence"/>
</dbReference>
<evidence type="ECO:0000313" key="3">
    <source>
        <dbReference type="Proteomes" id="UP001056436"/>
    </source>
</evidence>
<feature type="region of interest" description="Disordered" evidence="1">
    <location>
        <begin position="89"/>
        <end position="114"/>
    </location>
</feature>
<name>A0A9P9XCD0_9PEZI</name>
<accession>A0A9P9XCD0</accession>
<sequence>MVRRRSVPGFGDCLSSAHGVSWPNRQANRLILADTARRIKKARGDHAHGAVVMSDCIPAAKLGSNAMSMPLLSIPGGISRAVVTGQGMGETASSYTRSETDSRRAVGRRGGIHQGGGERRAAFFVFRRRTSAGKIGVAARKSGWDGMGCVETMCLNLTCSWRILALDSQGSRVASKDEDLRMPFTIFGAETGKDPDKEDS</sequence>
<protein>
    <submittedName>
        <fullName evidence="2">Uncharacterized protein</fullName>
    </submittedName>
</protein>
<reference evidence="2" key="1">
    <citation type="submission" date="2019-01" db="EMBL/GenBank/DDBJ databases">
        <title>Colletotrichum abscissum LGMF1257.</title>
        <authorList>
            <person name="Baroncelli R."/>
        </authorList>
    </citation>
    <scope>NUCLEOTIDE SEQUENCE</scope>
    <source>
        <strain evidence="2">Ca142</strain>
    </source>
</reference>
<evidence type="ECO:0000256" key="1">
    <source>
        <dbReference type="SAM" id="MobiDB-lite"/>
    </source>
</evidence>
<comment type="caution">
    <text evidence="2">The sequence shown here is derived from an EMBL/GenBank/DDBJ whole genome shotgun (WGS) entry which is preliminary data.</text>
</comment>
<dbReference type="AlphaFoldDB" id="A0A9P9XCD0"/>
<dbReference type="EMBL" id="SDAQ01000054">
    <property type="protein sequence ID" value="KAI3547187.1"/>
    <property type="molecule type" value="Genomic_DNA"/>
</dbReference>
<keyword evidence="3" id="KW-1185">Reference proteome</keyword>
<evidence type="ECO:0000313" key="2">
    <source>
        <dbReference type="EMBL" id="KAI3547187.1"/>
    </source>
</evidence>
<gene>
    <name evidence="2" type="ORF">CABS02_08714</name>
</gene>
<organism evidence="2 3">
    <name type="scientific">Colletotrichum abscissum</name>
    <dbReference type="NCBI Taxonomy" id="1671311"/>
    <lineage>
        <taxon>Eukaryota</taxon>
        <taxon>Fungi</taxon>
        <taxon>Dikarya</taxon>
        <taxon>Ascomycota</taxon>
        <taxon>Pezizomycotina</taxon>
        <taxon>Sordariomycetes</taxon>
        <taxon>Hypocreomycetidae</taxon>
        <taxon>Glomerellales</taxon>
        <taxon>Glomerellaceae</taxon>
        <taxon>Colletotrichum</taxon>
        <taxon>Colletotrichum acutatum species complex</taxon>
    </lineage>
</organism>